<dbReference type="InterPro" id="IPR036047">
    <property type="entry name" value="F-box-like_dom_sf"/>
</dbReference>
<dbReference type="OrthoDB" id="2018313at2759"/>
<dbReference type="PROSITE" id="PS50181">
    <property type="entry name" value="FBOX"/>
    <property type="match status" value="1"/>
</dbReference>
<dbReference type="InParanoid" id="E1ZT78"/>
<dbReference type="InterPro" id="IPR001810">
    <property type="entry name" value="F-box_dom"/>
</dbReference>
<dbReference type="Gene3D" id="3.80.10.10">
    <property type="entry name" value="Ribonuclease Inhibitor"/>
    <property type="match status" value="2"/>
</dbReference>
<dbReference type="Pfam" id="PF00646">
    <property type="entry name" value="F-box"/>
    <property type="match status" value="2"/>
</dbReference>
<dbReference type="GO" id="GO:0005930">
    <property type="term" value="C:axoneme"/>
    <property type="evidence" value="ECO:0007669"/>
    <property type="project" value="UniProtKB-SubCell"/>
</dbReference>
<dbReference type="KEGG" id="cvr:CHLNCDRAFT_141634"/>
<dbReference type="SMART" id="SM00256">
    <property type="entry name" value="FBOX"/>
    <property type="match status" value="2"/>
</dbReference>
<evidence type="ECO:0000256" key="1">
    <source>
        <dbReference type="ARBA" id="ARBA00004430"/>
    </source>
</evidence>
<accession>E1ZT78</accession>
<dbReference type="GeneID" id="17350418"/>
<feature type="domain" description="F-box" evidence="2">
    <location>
        <begin position="19"/>
        <end position="66"/>
    </location>
</feature>
<organism evidence="4">
    <name type="scientific">Chlorella variabilis</name>
    <name type="common">Green alga</name>
    <dbReference type="NCBI Taxonomy" id="554065"/>
    <lineage>
        <taxon>Eukaryota</taxon>
        <taxon>Viridiplantae</taxon>
        <taxon>Chlorophyta</taxon>
        <taxon>core chlorophytes</taxon>
        <taxon>Trebouxiophyceae</taxon>
        <taxon>Chlorellales</taxon>
        <taxon>Chlorellaceae</taxon>
        <taxon>Chlorella clade</taxon>
        <taxon>Chlorella</taxon>
    </lineage>
</organism>
<dbReference type="SUPFAM" id="SSF81383">
    <property type="entry name" value="F-box domain"/>
    <property type="match status" value="2"/>
</dbReference>
<keyword evidence="4" id="KW-1185">Reference proteome</keyword>
<dbReference type="RefSeq" id="XP_005843086.1">
    <property type="nucleotide sequence ID" value="XM_005843024.1"/>
</dbReference>
<dbReference type="EMBL" id="GL433870">
    <property type="protein sequence ID" value="EFN50984.1"/>
    <property type="molecule type" value="Genomic_DNA"/>
</dbReference>
<dbReference type="Proteomes" id="UP000008141">
    <property type="component" value="Unassembled WGS sequence"/>
</dbReference>
<reference evidence="3 4" key="1">
    <citation type="journal article" date="2010" name="Plant Cell">
        <title>The Chlorella variabilis NC64A genome reveals adaptation to photosymbiosis, coevolution with viruses, and cryptic sex.</title>
        <authorList>
            <person name="Blanc G."/>
            <person name="Duncan G."/>
            <person name="Agarkova I."/>
            <person name="Borodovsky M."/>
            <person name="Gurnon J."/>
            <person name="Kuo A."/>
            <person name="Lindquist E."/>
            <person name="Lucas S."/>
            <person name="Pangilinan J."/>
            <person name="Polle J."/>
            <person name="Salamov A."/>
            <person name="Terry A."/>
            <person name="Yamada T."/>
            <person name="Dunigan D.D."/>
            <person name="Grigoriev I.V."/>
            <person name="Claverie J.M."/>
            <person name="Van Etten J.L."/>
        </authorList>
    </citation>
    <scope>NUCLEOTIDE SEQUENCE [LARGE SCALE GENOMIC DNA]</scope>
    <source>
        <strain evidence="3 4">NC64A</strain>
    </source>
</reference>
<dbReference type="PANTHER" id="PTHR45752">
    <property type="entry name" value="LEUCINE-RICH REPEAT-CONTAINING"/>
    <property type="match status" value="1"/>
</dbReference>
<proteinExistence type="predicted"/>
<evidence type="ECO:0000313" key="4">
    <source>
        <dbReference type="Proteomes" id="UP000008141"/>
    </source>
</evidence>
<dbReference type="InterPro" id="IPR032675">
    <property type="entry name" value="LRR_dom_sf"/>
</dbReference>
<dbReference type="PANTHER" id="PTHR45752:SF195">
    <property type="entry name" value="LEUCINE-RICH REPEAT (LRR) FAMILY PROTEIN-RELATED"/>
    <property type="match status" value="1"/>
</dbReference>
<dbReference type="InterPro" id="IPR050715">
    <property type="entry name" value="LRR-SigEffector_domain"/>
</dbReference>
<dbReference type="Gene3D" id="1.20.1280.50">
    <property type="match status" value="2"/>
</dbReference>
<name>E1ZT78_CHLVA</name>
<gene>
    <name evidence="3" type="ORF">CHLNCDRAFT_141634</name>
</gene>
<dbReference type="AlphaFoldDB" id="E1ZT78"/>
<protein>
    <recommendedName>
        <fullName evidence="2">F-box domain-containing protein</fullName>
    </recommendedName>
</protein>
<evidence type="ECO:0000259" key="2">
    <source>
        <dbReference type="PROSITE" id="PS50181"/>
    </source>
</evidence>
<sequence length="762" mass="83529">MLPRSRRQAQQQLQGQHAPATIGSLSDDLLAKCFALIGQKDLLSRAALVCRRWRAVSARTELLREVAFYGSASEGSATVQRAPSLLLWMQRHGQGVRSLDLGLGIRDTRGTDEEMEVVSLLDGCITVCAGSLERLTLCLFGHSYTLGAWTAIAHRLEELTLDMEICTVWATLEHLTSLQRLHLDAVEWQLGTTMALPASLTRLCISNHDAEEPPSQWQVATLANLRSLQFSRVGYHSASMTSLRQLTSLRHAAFSHCHLPDSLSELTQLEVLEVRSPEGPADAVASSLGGALQHLTQLTGLWLDDMPAAAVGLASLAPLGRLQWLYLGLRDPADEAEAALLRGSALPLGPWQRSLRRLATSFQLAQQSLPFLAGAEQLEHLAFFQPPARQHGRSAEWRAFWQWAGEHAPHPVTTPAPAQGQEPAAATIGSLSDDLLAACFSLLEQADLLSRAALVCRRWRAVSSMPELVQCPNYTLGSWAAAVHCLEDLKLSSFVTFTAWISLEGLTSLQRLHLEAQQWQLGAAVASLTNLRSLTLDFVQYSAASMASLTRFTSLRRATFELCALPGSLSELTGLQVLDINCPKEAAVASLAAALPRLTQLTGLRLEGLPAAATASASIAALTRLHWIYLWPMTALRREAAVAEDALPLGPWQRSLRHLMTTFLLAQRNLRFLSGAEQLQRLSFLQPPAPPAGAEAQWHAFWRWAEKHPPLQSIGFEAEEAVDTPLVEAMLQLQARRPALLIDTRLEVHSLCREHYSDVSSD</sequence>
<dbReference type="SUPFAM" id="SSF52058">
    <property type="entry name" value="L domain-like"/>
    <property type="match status" value="1"/>
</dbReference>
<comment type="subcellular location">
    <subcellularLocation>
        <location evidence="1">Cytoplasm</location>
        <location evidence="1">Cytoskeleton</location>
        <location evidence="1">Cilium axoneme</location>
    </subcellularLocation>
</comment>
<evidence type="ECO:0000313" key="3">
    <source>
        <dbReference type="EMBL" id="EFN50984.1"/>
    </source>
</evidence>